<dbReference type="GO" id="GO:0005965">
    <property type="term" value="C:protein farnesyltransferase complex"/>
    <property type="evidence" value="ECO:0007669"/>
    <property type="project" value="UniProtKB-UniRule"/>
</dbReference>
<evidence type="ECO:0000256" key="8">
    <source>
        <dbReference type="ARBA" id="ARBA00022833"/>
    </source>
</evidence>
<dbReference type="PANTHER" id="PTHR11774:SF6">
    <property type="entry name" value="PROTEIN FARNESYLTRANSFERASE SUBUNIT BETA"/>
    <property type="match status" value="1"/>
</dbReference>
<keyword evidence="12" id="KW-1185">Reference proteome</keyword>
<dbReference type="Pfam" id="PF00432">
    <property type="entry name" value="Prenyltrans"/>
    <property type="match status" value="1"/>
</dbReference>
<dbReference type="GO" id="GO:0097354">
    <property type="term" value="P:prenylation"/>
    <property type="evidence" value="ECO:0007669"/>
    <property type="project" value="UniProtKB-UniRule"/>
</dbReference>
<dbReference type="GeneID" id="90075300"/>
<comment type="caution">
    <text evidence="11">The sequence shown here is derived from an EMBL/GenBank/DDBJ whole genome shotgun (WGS) entry which is preliminary data.</text>
</comment>
<evidence type="ECO:0000256" key="2">
    <source>
        <dbReference type="ARBA" id="ARBA00012702"/>
    </source>
</evidence>
<reference evidence="11 12" key="1">
    <citation type="journal article" date="2023" name="Elife">
        <title>Identification of key yeast species and microbe-microbe interactions impacting larval growth of Drosophila in the wild.</title>
        <authorList>
            <person name="Mure A."/>
            <person name="Sugiura Y."/>
            <person name="Maeda R."/>
            <person name="Honda K."/>
            <person name="Sakurai N."/>
            <person name="Takahashi Y."/>
            <person name="Watada M."/>
            <person name="Katoh T."/>
            <person name="Gotoh A."/>
            <person name="Gotoh Y."/>
            <person name="Taniguchi I."/>
            <person name="Nakamura K."/>
            <person name="Hayashi T."/>
            <person name="Katayama T."/>
            <person name="Uemura T."/>
            <person name="Hattori Y."/>
        </authorList>
    </citation>
    <scope>NUCLEOTIDE SEQUENCE [LARGE SCALE GENOMIC DNA]</scope>
    <source>
        <strain evidence="11 12">SC-9</strain>
    </source>
</reference>
<evidence type="ECO:0000256" key="4">
    <source>
        <dbReference type="ARBA" id="ARBA00022602"/>
    </source>
</evidence>
<protein>
    <recommendedName>
        <fullName evidence="3 9">Protein farnesyltransferase subunit beta</fullName>
        <shortName evidence="9">FTase-beta</shortName>
        <ecNumber evidence="2 9">2.5.1.58</ecNumber>
    </recommendedName>
</protein>
<dbReference type="InterPro" id="IPR008930">
    <property type="entry name" value="Terpenoid_cyclase/PrenylTrfase"/>
</dbReference>
<keyword evidence="8 9" id="KW-0862">Zinc</keyword>
<dbReference type="GO" id="GO:0004660">
    <property type="term" value="F:protein farnesyltransferase activity"/>
    <property type="evidence" value="ECO:0007669"/>
    <property type="project" value="UniProtKB-UniRule"/>
</dbReference>
<name>A0AAV5QSU7_9ASCO</name>
<evidence type="ECO:0000256" key="3">
    <source>
        <dbReference type="ARBA" id="ARBA00015798"/>
    </source>
</evidence>
<sequence length="504" mass="56829">MGGGSTLVPANAFKRGGKEILFKYRWFMIGADINVDEASRIKDVEKVNFLLSLLGRKRTVSTRESNSTDYQYENMLQLVENYKNRINFYNDDDTNTVTIKDQKNVENSCHEIYASYVNDDNNNDFPKLAKREHLHFLSKSFKTEFPGSYVVLDSSQTWILYWIANALMLLGVELEEEKEQIAKKVLVAQNNQYGGIGGGEGQLGHIASTYSALLVFSYSENKDFWSQIDRKKMYHWMMTDLKQPNGSFAMHKGGEVDTRAVYCALTVASMLNIMTPELIEGTAEWLGKCQTLEGGFGGSPSLEAHGGYSFCAVASLCLLGDPKTMLSKYCNLPNLIKWSVDRQGGIEGGFSGRSNKLVDGCYSHWIGGIFPFLEAAIQNDNNDSFKGLFNRNGLSNYILGCCQDIEGGGLFDKPGCRPDFYHTNYTLVGLSHCQHQYSFDYKKYELLKDKCLDAAAYCYDVKMLKDDSVIEFCKENMLRPINPVFGAVNGYVEAMRQFYFDSSE</sequence>
<dbReference type="PANTHER" id="PTHR11774">
    <property type="entry name" value="GERANYLGERANYL TRANSFERASE TYPE BETA SUBUNIT"/>
    <property type="match status" value="1"/>
</dbReference>
<evidence type="ECO:0000256" key="7">
    <source>
        <dbReference type="ARBA" id="ARBA00022737"/>
    </source>
</evidence>
<comment type="catalytic activity">
    <reaction evidence="9">
        <text>L-cysteinyl-[protein] + (2E,6E)-farnesyl diphosphate = S-(2E,6E)-farnesyl-L-cysteinyl-[protein] + diphosphate</text>
        <dbReference type="Rhea" id="RHEA:13345"/>
        <dbReference type="Rhea" id="RHEA-COMP:10131"/>
        <dbReference type="Rhea" id="RHEA-COMP:11535"/>
        <dbReference type="ChEBI" id="CHEBI:29950"/>
        <dbReference type="ChEBI" id="CHEBI:33019"/>
        <dbReference type="ChEBI" id="CHEBI:86019"/>
        <dbReference type="ChEBI" id="CHEBI:175763"/>
    </reaction>
</comment>
<evidence type="ECO:0000259" key="10">
    <source>
        <dbReference type="Pfam" id="PF00432"/>
    </source>
</evidence>
<comment type="function">
    <text evidence="9">Catalyzes the transfer of a farnesyl moiety from farnesyl diphosphate to a cysteine at the fourth position from the C-terminus of several proteins. The beta subunit is responsible for peptide-binding.</text>
</comment>
<dbReference type="InterPro" id="IPR045089">
    <property type="entry name" value="PGGT1B-like"/>
</dbReference>
<dbReference type="CDD" id="cd02893">
    <property type="entry name" value="FTase"/>
    <property type="match status" value="1"/>
</dbReference>
<keyword evidence="4 9" id="KW-0637">Prenyltransferase</keyword>
<dbReference type="InterPro" id="IPR001330">
    <property type="entry name" value="Prenyltrans"/>
</dbReference>
<evidence type="ECO:0000256" key="9">
    <source>
        <dbReference type="RuleBase" id="RU365056"/>
    </source>
</evidence>
<comment type="subunit">
    <text evidence="9">Heterodimer of an alpha and a beta subunit.</text>
</comment>
<evidence type="ECO:0000256" key="1">
    <source>
        <dbReference type="ARBA" id="ARBA00010497"/>
    </source>
</evidence>
<keyword evidence="5 9" id="KW-0808">Transferase</keyword>
<dbReference type="AlphaFoldDB" id="A0AAV5QSU7"/>
<dbReference type="EC" id="2.5.1.58" evidence="2 9"/>
<comment type="similarity">
    <text evidence="1 9">Belongs to the protein prenyltransferase subunit beta family.</text>
</comment>
<dbReference type="Gene3D" id="1.50.10.20">
    <property type="match status" value="1"/>
</dbReference>
<evidence type="ECO:0000256" key="5">
    <source>
        <dbReference type="ARBA" id="ARBA00022679"/>
    </source>
</evidence>
<dbReference type="InterPro" id="IPR026872">
    <property type="entry name" value="FTB"/>
</dbReference>
<keyword evidence="6 9" id="KW-0479">Metal-binding</keyword>
<gene>
    <name evidence="11" type="ORF">DASC09_046500</name>
</gene>
<evidence type="ECO:0000313" key="12">
    <source>
        <dbReference type="Proteomes" id="UP001360560"/>
    </source>
</evidence>
<evidence type="ECO:0000313" key="11">
    <source>
        <dbReference type="EMBL" id="GMM37325.1"/>
    </source>
</evidence>
<dbReference type="RefSeq" id="XP_064854321.1">
    <property type="nucleotide sequence ID" value="XM_064998249.1"/>
</dbReference>
<dbReference type="GO" id="GO:0008270">
    <property type="term" value="F:zinc ion binding"/>
    <property type="evidence" value="ECO:0007669"/>
    <property type="project" value="UniProtKB-UniRule"/>
</dbReference>
<dbReference type="SUPFAM" id="SSF48239">
    <property type="entry name" value="Terpenoid cyclases/Protein prenyltransferases"/>
    <property type="match status" value="1"/>
</dbReference>
<proteinExistence type="inferred from homology"/>
<keyword evidence="7" id="KW-0677">Repeat</keyword>
<dbReference type="EMBL" id="BTFZ01000011">
    <property type="protein sequence ID" value="GMM37325.1"/>
    <property type="molecule type" value="Genomic_DNA"/>
</dbReference>
<organism evidence="11 12">
    <name type="scientific">Saccharomycopsis crataegensis</name>
    <dbReference type="NCBI Taxonomy" id="43959"/>
    <lineage>
        <taxon>Eukaryota</taxon>
        <taxon>Fungi</taxon>
        <taxon>Dikarya</taxon>
        <taxon>Ascomycota</taxon>
        <taxon>Saccharomycotina</taxon>
        <taxon>Saccharomycetes</taxon>
        <taxon>Saccharomycopsidaceae</taxon>
        <taxon>Saccharomycopsis</taxon>
    </lineage>
</organism>
<accession>A0AAV5QSU7</accession>
<evidence type="ECO:0000256" key="6">
    <source>
        <dbReference type="ARBA" id="ARBA00022723"/>
    </source>
</evidence>
<comment type="cofactor">
    <cofactor evidence="9">
        <name>Zn(2+)</name>
        <dbReference type="ChEBI" id="CHEBI:29105"/>
    </cofactor>
    <text evidence="9">Binds 1 zinc ion per subunit.</text>
</comment>
<dbReference type="Proteomes" id="UP001360560">
    <property type="component" value="Unassembled WGS sequence"/>
</dbReference>
<feature type="domain" description="Prenyltransferase alpha-alpha toroid" evidence="10">
    <location>
        <begin position="128"/>
        <end position="485"/>
    </location>
</feature>